<dbReference type="AlphaFoldDB" id="A0AAV7JJU4"/>
<dbReference type="FunFam" id="3.50.50.60:FF:000002">
    <property type="entry name" value="tRNA uridine 5-carboxymethylaminomethyl modification enzyme MnmG"/>
    <property type="match status" value="1"/>
</dbReference>
<protein>
    <submittedName>
        <fullName evidence="6">MTO1-like protein</fullName>
    </submittedName>
</protein>
<dbReference type="InterPro" id="IPR002218">
    <property type="entry name" value="MnmG-rel"/>
</dbReference>
<reference evidence="6 7" key="1">
    <citation type="journal article" date="2023" name="BMC Biol.">
        <title>The compact genome of the sponge Oopsacas minuta (Hexactinellida) is lacking key metazoan core genes.</title>
        <authorList>
            <person name="Santini S."/>
            <person name="Schenkelaars Q."/>
            <person name="Jourda C."/>
            <person name="Duchesne M."/>
            <person name="Belahbib H."/>
            <person name="Rocher C."/>
            <person name="Selva M."/>
            <person name="Riesgo A."/>
            <person name="Vervoort M."/>
            <person name="Leys S.P."/>
            <person name="Kodjabachian L."/>
            <person name="Le Bivic A."/>
            <person name="Borchiellini C."/>
            <person name="Claverie J.M."/>
            <person name="Renard E."/>
        </authorList>
    </citation>
    <scope>NUCLEOTIDE SEQUENCE [LARGE SCALE GENOMIC DNA]</scope>
    <source>
        <strain evidence="6">SPO-2</strain>
    </source>
</reference>
<dbReference type="GO" id="GO:0050660">
    <property type="term" value="F:flavin adenine dinucleotide binding"/>
    <property type="evidence" value="ECO:0007669"/>
    <property type="project" value="InterPro"/>
</dbReference>
<dbReference type="PANTHER" id="PTHR11806">
    <property type="entry name" value="GLUCOSE INHIBITED DIVISION PROTEIN A"/>
    <property type="match status" value="1"/>
</dbReference>
<evidence type="ECO:0000256" key="4">
    <source>
        <dbReference type="ARBA" id="ARBA00022827"/>
    </source>
</evidence>
<keyword evidence="3" id="KW-0285">Flavoprotein</keyword>
<comment type="cofactor">
    <cofactor evidence="1">
        <name>FAD</name>
        <dbReference type="ChEBI" id="CHEBI:57692"/>
    </cofactor>
</comment>
<dbReference type="InterPro" id="IPR004416">
    <property type="entry name" value="MnmG"/>
</dbReference>
<dbReference type="FunFam" id="3.50.50.60:FF:000082">
    <property type="entry name" value="protein MTO1 homolog, mitochondrial isoform X1"/>
    <property type="match status" value="1"/>
</dbReference>
<dbReference type="EMBL" id="JAKMXF010000321">
    <property type="protein sequence ID" value="KAI6649201.1"/>
    <property type="molecule type" value="Genomic_DNA"/>
</dbReference>
<proteinExistence type="inferred from homology"/>
<dbReference type="Proteomes" id="UP001165289">
    <property type="component" value="Unassembled WGS sequence"/>
</dbReference>
<dbReference type="GO" id="GO:0005739">
    <property type="term" value="C:mitochondrion"/>
    <property type="evidence" value="ECO:0007669"/>
    <property type="project" value="GOC"/>
</dbReference>
<name>A0AAV7JJU4_9METZ</name>
<dbReference type="NCBIfam" id="TIGR00136">
    <property type="entry name" value="mnmG_gidA"/>
    <property type="match status" value="1"/>
</dbReference>
<dbReference type="SUPFAM" id="SSF51905">
    <property type="entry name" value="FAD/NAD(P)-binding domain"/>
    <property type="match status" value="1"/>
</dbReference>
<dbReference type="GO" id="GO:0030488">
    <property type="term" value="P:tRNA methylation"/>
    <property type="evidence" value="ECO:0007669"/>
    <property type="project" value="TreeGrafter"/>
</dbReference>
<evidence type="ECO:0000256" key="2">
    <source>
        <dbReference type="ARBA" id="ARBA00007653"/>
    </source>
</evidence>
<dbReference type="Gene3D" id="1.10.150.570">
    <property type="entry name" value="GidA associated domain, C-terminal subdomain"/>
    <property type="match status" value="1"/>
</dbReference>
<dbReference type="FunFam" id="1.10.150.570:FF:000001">
    <property type="entry name" value="tRNA uridine 5-carboxymethylaminomethyl modification enzyme MnmG"/>
    <property type="match status" value="1"/>
</dbReference>
<comment type="similarity">
    <text evidence="2">Belongs to the MnmG family.</text>
</comment>
<dbReference type="InterPro" id="IPR047001">
    <property type="entry name" value="MnmG_C_subdom"/>
</dbReference>
<evidence type="ECO:0000256" key="3">
    <source>
        <dbReference type="ARBA" id="ARBA00022630"/>
    </source>
</evidence>
<gene>
    <name evidence="6" type="ORF">LOD99_11569</name>
</gene>
<evidence type="ECO:0000256" key="1">
    <source>
        <dbReference type="ARBA" id="ARBA00001974"/>
    </source>
</evidence>
<accession>A0AAV7JJU4</accession>
<dbReference type="InterPro" id="IPR040131">
    <property type="entry name" value="MnmG_N"/>
</dbReference>
<evidence type="ECO:0000259" key="5">
    <source>
        <dbReference type="SMART" id="SM01228"/>
    </source>
</evidence>
<dbReference type="SMART" id="SM01228">
    <property type="entry name" value="GIDA_assoc_3"/>
    <property type="match status" value="1"/>
</dbReference>
<dbReference type="PRINTS" id="PR00411">
    <property type="entry name" value="PNDRDTASEI"/>
</dbReference>
<sequence>MLFFRNFIRHKGTNWNRNLSYDVIVIGGGHAGTEASAGAARIGAKTLLITQKFSKIGAMSCNPSFGGIGKGHIMREVDALGGICCRICDQSGVSFRVINTSHGSAVRGLRAQIDRNLYSYGIQQALTNQSNLDIIEATVEDLELEPEPISGRLIIKSVILGNGQNIQTNKVVLTAGTFLRGMIRIGTETIQAGRRGDEPAIGLANTLDQLDLKLGRLKTGTPPRISMASVDFSKTVLQSPDLEPIPFSFQSRGVNFMYPKQLSCYFTLTNQKTRMVVEEAIEECDYLRQDINGPRYCPSIESKVLRYPEEHHSVFLEPEGWHSDLLYPQGLSCSMPQLKQVEMVRTISGLNNAELAEPGYLVEYDYVDPRELDYTLELKRVSGLYLAGQVIGTTGYEEAAGLGLVAGVNAGLSATTSSKKLILSRSESYIGVMVDDLVTLGATEPYRMFTSRVEHRLFLRPDNADIRLVRKGVEVGCIPKKTADATFELELRIFNTLECLKSIKMDVNDWSALTKQPIRMKGMRSAFDILESPNISSELIIHTLADRIPGIENMKSAPDYPGSFADRIKSECQYSKVVAKQQSKVEELQRNEKMEIPSDIDYNSIQSLSLETREKLSLIKPKNMAQASRIEGVTKSGLVFLMTLVKKRARNQ</sequence>
<dbReference type="Pfam" id="PF13932">
    <property type="entry name" value="SAM_GIDA_C"/>
    <property type="match status" value="1"/>
</dbReference>
<dbReference type="InterPro" id="IPR036188">
    <property type="entry name" value="FAD/NAD-bd_sf"/>
</dbReference>
<dbReference type="Pfam" id="PF01134">
    <property type="entry name" value="GIDA"/>
    <property type="match status" value="1"/>
</dbReference>
<dbReference type="InterPro" id="IPR026904">
    <property type="entry name" value="MnmG_C"/>
</dbReference>
<evidence type="ECO:0000313" key="6">
    <source>
        <dbReference type="EMBL" id="KAI6649201.1"/>
    </source>
</evidence>
<keyword evidence="7" id="KW-1185">Reference proteome</keyword>
<dbReference type="PANTHER" id="PTHR11806:SF0">
    <property type="entry name" value="PROTEIN MTO1 HOMOLOG, MITOCHONDRIAL"/>
    <property type="match status" value="1"/>
</dbReference>
<dbReference type="InterPro" id="IPR044920">
    <property type="entry name" value="MnmG_C_subdom_sf"/>
</dbReference>
<dbReference type="Gene3D" id="3.50.50.60">
    <property type="entry name" value="FAD/NAD(P)-binding domain"/>
    <property type="match status" value="2"/>
</dbReference>
<feature type="domain" description="tRNA uridine 5-carboxymethylaminomethyl modification enzyme C-terminal subdomain" evidence="5">
    <location>
        <begin position="572"/>
        <end position="643"/>
    </location>
</feature>
<dbReference type="InterPro" id="IPR020595">
    <property type="entry name" value="MnmG-rel_CS"/>
</dbReference>
<dbReference type="GO" id="GO:0070899">
    <property type="term" value="P:mitochondrial tRNA wobble uridine modification"/>
    <property type="evidence" value="ECO:0007669"/>
    <property type="project" value="UniProtKB-ARBA"/>
</dbReference>
<keyword evidence="4" id="KW-0274">FAD</keyword>
<organism evidence="6 7">
    <name type="scientific">Oopsacas minuta</name>
    <dbReference type="NCBI Taxonomy" id="111878"/>
    <lineage>
        <taxon>Eukaryota</taxon>
        <taxon>Metazoa</taxon>
        <taxon>Porifera</taxon>
        <taxon>Hexactinellida</taxon>
        <taxon>Hexasterophora</taxon>
        <taxon>Lyssacinosida</taxon>
        <taxon>Leucopsacidae</taxon>
        <taxon>Oopsacas</taxon>
    </lineage>
</organism>
<comment type="caution">
    <text evidence="6">The sequence shown here is derived from an EMBL/GenBank/DDBJ whole genome shotgun (WGS) entry which is preliminary data.</text>
</comment>
<evidence type="ECO:0000313" key="7">
    <source>
        <dbReference type="Proteomes" id="UP001165289"/>
    </source>
</evidence>
<dbReference type="PROSITE" id="PS01280">
    <property type="entry name" value="GIDA_1"/>
    <property type="match status" value="1"/>
</dbReference>